<dbReference type="AlphaFoldDB" id="A0A7X3MQL1"/>
<proteinExistence type="predicted"/>
<dbReference type="Proteomes" id="UP000436483">
    <property type="component" value="Unassembled WGS sequence"/>
</dbReference>
<reference evidence="1 2" key="2">
    <citation type="submission" date="2020-01" db="EMBL/GenBank/DDBJ databases">
        <title>Microvirga sp. nov., an arsenate reduction bacterium isolated from Tibet hotspring sediments.</title>
        <authorList>
            <person name="Xian W.-D."/>
            <person name="Li W.-J."/>
        </authorList>
    </citation>
    <scope>NUCLEOTIDE SEQUENCE [LARGE SCALE GENOMIC DNA]</scope>
    <source>
        <strain evidence="1 2">KCTC 23863</strain>
    </source>
</reference>
<reference evidence="1 2" key="1">
    <citation type="submission" date="2019-12" db="EMBL/GenBank/DDBJ databases">
        <authorList>
            <person name="Yuan C.-G."/>
        </authorList>
    </citation>
    <scope>NUCLEOTIDE SEQUENCE [LARGE SCALE GENOMIC DNA]</scope>
    <source>
        <strain evidence="1 2">KCTC 23863</strain>
    </source>
</reference>
<dbReference type="InterPro" id="IPR043519">
    <property type="entry name" value="NT_sf"/>
</dbReference>
<name>A0A7X3MQL1_9HYPH</name>
<evidence type="ECO:0000313" key="1">
    <source>
        <dbReference type="EMBL" id="MXQ11185.1"/>
    </source>
</evidence>
<evidence type="ECO:0000313" key="2">
    <source>
        <dbReference type="Proteomes" id="UP000436483"/>
    </source>
</evidence>
<dbReference type="SUPFAM" id="SSF81301">
    <property type="entry name" value="Nucleotidyltransferase"/>
    <property type="match status" value="1"/>
</dbReference>
<comment type="caution">
    <text evidence="1">The sequence shown here is derived from an EMBL/GenBank/DDBJ whole genome shotgun (WGS) entry which is preliminary data.</text>
</comment>
<dbReference type="Gene3D" id="3.30.460.10">
    <property type="entry name" value="Beta Polymerase, domain 2"/>
    <property type="match status" value="1"/>
</dbReference>
<sequence length="279" mass="31726">MKIETGRVPVPGELEDFFAATLVVPNLLALSQAEDLVCQQFELRSRRPKNRDITHKTPDSFPFDDLRLYVAVRSDTRYPETGIEGITFEVQIKTFLQHAWSIATHDLIYKSEGVEWPTDRIAYQVKAMLEHAEVSIAEAVPLAKNSVLSKTTLDILRIKKFATIIRQFWGDAAPKDMRRLALNIAELCKLIELPPKKLEQHLREYVKQRGGEPPSNLSPYLGIIECLLIHETERMRAFLAQPPDRENPRRVLVTSEIDLPAGLDLDTLPRAILVKDLGI</sequence>
<keyword evidence="2" id="KW-1185">Reference proteome</keyword>
<dbReference type="EMBL" id="WURB01000004">
    <property type="protein sequence ID" value="MXQ11185.1"/>
    <property type="molecule type" value="Genomic_DNA"/>
</dbReference>
<organism evidence="1 2">
    <name type="scientific">Microvirga makkahensis</name>
    <dbReference type="NCBI Taxonomy" id="1128670"/>
    <lineage>
        <taxon>Bacteria</taxon>
        <taxon>Pseudomonadati</taxon>
        <taxon>Pseudomonadota</taxon>
        <taxon>Alphaproteobacteria</taxon>
        <taxon>Hyphomicrobiales</taxon>
        <taxon>Methylobacteriaceae</taxon>
        <taxon>Microvirga</taxon>
    </lineage>
</organism>
<evidence type="ECO:0008006" key="3">
    <source>
        <dbReference type="Google" id="ProtNLM"/>
    </source>
</evidence>
<protein>
    <recommendedName>
        <fullName evidence="3">RelA/SpoT domain-containing protein</fullName>
    </recommendedName>
</protein>
<dbReference type="OrthoDB" id="9789634at2"/>
<gene>
    <name evidence="1" type="ORF">GR328_06910</name>
</gene>
<accession>A0A7X3MQL1</accession>